<keyword evidence="2" id="KW-1133">Transmembrane helix</keyword>
<reference evidence="3 4" key="1">
    <citation type="submission" date="2020-08" db="EMBL/GenBank/DDBJ databases">
        <title>Genomic Encyclopedia of Type Strains, Phase III (KMG-III): the genomes of soil and plant-associated and newly described type strains.</title>
        <authorList>
            <person name="Whitman W."/>
        </authorList>
    </citation>
    <scope>NUCLEOTIDE SEQUENCE [LARGE SCALE GENOMIC DNA]</scope>
    <source>
        <strain evidence="3 4">CECT 8075</strain>
    </source>
</reference>
<evidence type="ECO:0000256" key="1">
    <source>
        <dbReference type="SAM" id="MobiDB-lite"/>
    </source>
</evidence>
<feature type="transmembrane region" description="Helical" evidence="2">
    <location>
        <begin position="29"/>
        <end position="47"/>
    </location>
</feature>
<evidence type="ECO:0000313" key="3">
    <source>
        <dbReference type="EMBL" id="MBB3210721.1"/>
    </source>
</evidence>
<proteinExistence type="predicted"/>
<feature type="transmembrane region" description="Helical" evidence="2">
    <location>
        <begin position="53"/>
        <end position="69"/>
    </location>
</feature>
<feature type="transmembrane region" description="Helical" evidence="2">
    <location>
        <begin position="89"/>
        <end position="107"/>
    </location>
</feature>
<protein>
    <submittedName>
        <fullName evidence="3">Peptidoglycan/LPS O-acetylase OafA/YrhL</fullName>
    </submittedName>
</protein>
<keyword evidence="2" id="KW-0472">Membrane</keyword>
<accession>A0A7W5E5R5</accession>
<evidence type="ECO:0000313" key="4">
    <source>
        <dbReference type="Proteomes" id="UP000536179"/>
    </source>
</evidence>
<organism evidence="3 4">
    <name type="scientific">Aporhodopirellula rubra</name>
    <dbReference type="NCBI Taxonomy" id="980271"/>
    <lineage>
        <taxon>Bacteria</taxon>
        <taxon>Pseudomonadati</taxon>
        <taxon>Planctomycetota</taxon>
        <taxon>Planctomycetia</taxon>
        <taxon>Pirellulales</taxon>
        <taxon>Pirellulaceae</taxon>
        <taxon>Aporhodopirellula</taxon>
    </lineage>
</organism>
<dbReference type="EMBL" id="JACHXU010000057">
    <property type="protein sequence ID" value="MBB3210721.1"/>
    <property type="molecule type" value="Genomic_DNA"/>
</dbReference>
<sequence>MSVTSNPYAPPTTEPQPNPSTYRLRRGPALYIVGFGLLGGFGAIPFLARQNPIGFAVVLTGCIIGGIVYRFRSHNWPHDPTIFHRQLKYSAIAIVMPPAVMFMFAGPNGQGPAFMVIGLIVGVSVACGILISGSRRLNAPQEKAEP</sequence>
<gene>
    <name evidence="3" type="ORF">FHS27_006569</name>
</gene>
<dbReference type="AlphaFoldDB" id="A0A7W5E5R5"/>
<comment type="caution">
    <text evidence="3">The sequence shown here is derived from an EMBL/GenBank/DDBJ whole genome shotgun (WGS) entry which is preliminary data.</text>
</comment>
<dbReference type="RefSeq" id="WP_184310217.1">
    <property type="nucleotide sequence ID" value="NZ_JACHXU010000057.1"/>
</dbReference>
<keyword evidence="2" id="KW-0812">Transmembrane</keyword>
<feature type="compositionally biased region" description="Pro residues" evidence="1">
    <location>
        <begin position="8"/>
        <end position="18"/>
    </location>
</feature>
<keyword evidence="4" id="KW-1185">Reference proteome</keyword>
<feature type="region of interest" description="Disordered" evidence="1">
    <location>
        <begin position="1"/>
        <end position="20"/>
    </location>
</feature>
<dbReference type="Proteomes" id="UP000536179">
    <property type="component" value="Unassembled WGS sequence"/>
</dbReference>
<evidence type="ECO:0000256" key="2">
    <source>
        <dbReference type="SAM" id="Phobius"/>
    </source>
</evidence>
<feature type="transmembrane region" description="Helical" evidence="2">
    <location>
        <begin position="113"/>
        <end position="133"/>
    </location>
</feature>
<name>A0A7W5E5R5_9BACT</name>